<dbReference type="Ensembl" id="ENSCABT00000024606.1">
    <property type="protein sequence ID" value="ENSCABP00000022461.1"/>
    <property type="gene ID" value="ENSCABG00000016535.1"/>
</dbReference>
<reference evidence="5" key="1">
    <citation type="submission" date="2025-08" db="UniProtKB">
        <authorList>
            <consortium name="Ensembl"/>
        </authorList>
    </citation>
    <scope>IDENTIFICATION</scope>
</reference>
<dbReference type="GO" id="GO:0008270">
    <property type="term" value="F:zinc ion binding"/>
    <property type="evidence" value="ECO:0007669"/>
    <property type="project" value="UniProtKB-KW"/>
</dbReference>
<keyword evidence="1" id="KW-0479">Metal-binding</keyword>
<sequence>MLFAFFFFQFKPKPLFLKLLKFAGAPKYTLTMKEVIFYLGQYIMSKQLYDEKQQYIVHCADDLLGDLFGEPSFSVKEPRKIYSMIFRNLIAVSQQGKLVLKDPPFWAGVFTNAKVLKAVFTYFVGVIQLT</sequence>
<dbReference type="PANTHER" id="PTHR46858">
    <property type="entry name" value="OS05G0521000 PROTEIN"/>
    <property type="match status" value="1"/>
</dbReference>
<evidence type="ECO:0000259" key="4">
    <source>
        <dbReference type="PROSITE" id="PS51925"/>
    </source>
</evidence>
<keyword evidence="6" id="KW-1185">Reference proteome</keyword>
<name>A0A8C0HHS9_CHEAB</name>
<evidence type="ECO:0000313" key="6">
    <source>
        <dbReference type="Proteomes" id="UP000694404"/>
    </source>
</evidence>
<dbReference type="InterPro" id="IPR036885">
    <property type="entry name" value="SWIB_MDM2_dom_sf"/>
</dbReference>
<dbReference type="OMA" id="HIINCAN"/>
<dbReference type="GO" id="GO:0016567">
    <property type="term" value="P:protein ubiquitination"/>
    <property type="evidence" value="ECO:0007669"/>
    <property type="project" value="TreeGrafter"/>
</dbReference>
<evidence type="ECO:0000256" key="3">
    <source>
        <dbReference type="ARBA" id="ARBA00022833"/>
    </source>
</evidence>
<dbReference type="GO" id="GO:0010468">
    <property type="term" value="P:regulation of gene expression"/>
    <property type="evidence" value="ECO:0007669"/>
    <property type="project" value="TreeGrafter"/>
</dbReference>
<keyword evidence="2" id="KW-0863">Zinc-finger</keyword>
<feature type="domain" description="DM2" evidence="4">
    <location>
        <begin position="8"/>
        <end position="91"/>
    </location>
</feature>
<evidence type="ECO:0000256" key="1">
    <source>
        <dbReference type="ARBA" id="ARBA00022723"/>
    </source>
</evidence>
<proteinExistence type="predicted"/>
<dbReference type="GO" id="GO:0002039">
    <property type="term" value="F:p53 binding"/>
    <property type="evidence" value="ECO:0007669"/>
    <property type="project" value="TreeGrafter"/>
</dbReference>
<keyword evidence="3" id="KW-0862">Zinc</keyword>
<dbReference type="GO" id="GO:0043066">
    <property type="term" value="P:negative regulation of apoptotic process"/>
    <property type="evidence" value="ECO:0007669"/>
    <property type="project" value="TreeGrafter"/>
</dbReference>
<dbReference type="Gene3D" id="1.10.245.10">
    <property type="entry name" value="SWIB/MDM2 domain"/>
    <property type="match status" value="1"/>
</dbReference>
<dbReference type="Proteomes" id="UP000694404">
    <property type="component" value="Unplaced"/>
</dbReference>
<organism evidence="5 6">
    <name type="scientific">Chelonoidis abingdonii</name>
    <name type="common">Abingdon island giant tortoise</name>
    <name type="synonym">Testudo abingdonii</name>
    <dbReference type="NCBI Taxonomy" id="106734"/>
    <lineage>
        <taxon>Eukaryota</taxon>
        <taxon>Metazoa</taxon>
        <taxon>Chordata</taxon>
        <taxon>Craniata</taxon>
        <taxon>Vertebrata</taxon>
        <taxon>Euteleostomi</taxon>
        <taxon>Archelosauria</taxon>
        <taxon>Testudinata</taxon>
        <taxon>Testudines</taxon>
        <taxon>Cryptodira</taxon>
        <taxon>Durocryptodira</taxon>
        <taxon>Testudinoidea</taxon>
        <taxon>Testudinidae</taxon>
        <taxon>Chelonoidis</taxon>
    </lineage>
</organism>
<dbReference type="InterPro" id="IPR003121">
    <property type="entry name" value="SWIB_MDM2_domain"/>
</dbReference>
<evidence type="ECO:0000313" key="5">
    <source>
        <dbReference type="Ensembl" id="ENSCABP00000022461.1"/>
    </source>
</evidence>
<dbReference type="PANTHER" id="PTHR46858:SF13">
    <property type="entry name" value="E3 UBIQUITIN-PROTEIN LIGASE MDM2"/>
    <property type="match status" value="1"/>
</dbReference>
<reference evidence="5" key="2">
    <citation type="submission" date="2025-09" db="UniProtKB">
        <authorList>
            <consortium name="Ensembl"/>
        </authorList>
    </citation>
    <scope>IDENTIFICATION</scope>
</reference>
<accession>A0A8C0HHS9</accession>
<dbReference type="GO" id="GO:0061630">
    <property type="term" value="F:ubiquitin protein ligase activity"/>
    <property type="evidence" value="ECO:0007669"/>
    <property type="project" value="TreeGrafter"/>
</dbReference>
<dbReference type="AlphaFoldDB" id="A0A8C0HHS9"/>
<dbReference type="Pfam" id="PF02201">
    <property type="entry name" value="SWIB"/>
    <property type="match status" value="1"/>
</dbReference>
<dbReference type="PROSITE" id="PS51925">
    <property type="entry name" value="SWIB_MDM2"/>
    <property type="match status" value="1"/>
</dbReference>
<protein>
    <recommendedName>
        <fullName evidence="4">DM2 domain-containing protein</fullName>
    </recommendedName>
</protein>
<dbReference type="GeneTree" id="ENSGT00530000063539"/>
<dbReference type="SUPFAM" id="SSF47592">
    <property type="entry name" value="SWIB/MDM2 domain"/>
    <property type="match status" value="1"/>
</dbReference>
<evidence type="ECO:0000256" key="2">
    <source>
        <dbReference type="ARBA" id="ARBA00022771"/>
    </source>
</evidence>